<feature type="transmembrane region" description="Helical" evidence="1">
    <location>
        <begin position="157"/>
        <end position="176"/>
    </location>
</feature>
<evidence type="ECO:0000259" key="2">
    <source>
        <dbReference type="Pfam" id="PF08241"/>
    </source>
</evidence>
<feature type="transmembrane region" description="Helical" evidence="1">
    <location>
        <begin position="182"/>
        <end position="203"/>
    </location>
</feature>
<dbReference type="Gene3D" id="3.40.50.150">
    <property type="entry name" value="Vaccinia Virus protein VP39"/>
    <property type="match status" value="1"/>
</dbReference>
<dbReference type="Proteomes" id="UP000198870">
    <property type="component" value="Unassembled WGS sequence"/>
</dbReference>
<dbReference type="CDD" id="cd02440">
    <property type="entry name" value="AdoMet_MTases"/>
    <property type="match status" value="1"/>
</dbReference>
<reference evidence="3 4" key="1">
    <citation type="submission" date="2016-10" db="EMBL/GenBank/DDBJ databases">
        <authorList>
            <person name="de Groot N.N."/>
        </authorList>
    </citation>
    <scope>NUCLEOTIDE SEQUENCE [LARGE SCALE GENOMIC DNA]</scope>
    <source>
        <strain evidence="3 4">AA1</strain>
    </source>
</reference>
<dbReference type="Pfam" id="PF08241">
    <property type="entry name" value="Methyltransf_11"/>
    <property type="match status" value="1"/>
</dbReference>
<protein>
    <submittedName>
        <fullName evidence="3">Ubiquinone/menaquinone biosynthesis C-methylase UbiE</fullName>
    </submittedName>
</protein>
<dbReference type="GO" id="GO:0032259">
    <property type="term" value="P:methylation"/>
    <property type="evidence" value="ECO:0007669"/>
    <property type="project" value="UniProtKB-KW"/>
</dbReference>
<evidence type="ECO:0000313" key="3">
    <source>
        <dbReference type="EMBL" id="SCY89878.1"/>
    </source>
</evidence>
<name>A0A1G5JQ73_9BACT</name>
<keyword evidence="3" id="KW-0808">Transferase</keyword>
<dbReference type="STRING" id="419481.SAMN05216233_13615"/>
<dbReference type="AlphaFoldDB" id="A0A1G5JQ73"/>
<evidence type="ECO:0000256" key="1">
    <source>
        <dbReference type="SAM" id="Phobius"/>
    </source>
</evidence>
<keyword evidence="4" id="KW-1185">Reference proteome</keyword>
<dbReference type="GO" id="GO:0008757">
    <property type="term" value="F:S-adenosylmethionine-dependent methyltransferase activity"/>
    <property type="evidence" value="ECO:0007669"/>
    <property type="project" value="InterPro"/>
</dbReference>
<organism evidence="3 4">
    <name type="scientific">Desulfoluna spongiiphila</name>
    <dbReference type="NCBI Taxonomy" id="419481"/>
    <lineage>
        <taxon>Bacteria</taxon>
        <taxon>Pseudomonadati</taxon>
        <taxon>Thermodesulfobacteriota</taxon>
        <taxon>Desulfobacteria</taxon>
        <taxon>Desulfobacterales</taxon>
        <taxon>Desulfolunaceae</taxon>
        <taxon>Desulfoluna</taxon>
    </lineage>
</organism>
<dbReference type="OrthoDB" id="5363250at2"/>
<dbReference type="EMBL" id="FMUX01000036">
    <property type="protein sequence ID" value="SCY89878.1"/>
    <property type="molecule type" value="Genomic_DNA"/>
</dbReference>
<accession>A0A1G5JQ73</accession>
<dbReference type="SUPFAM" id="SSF53335">
    <property type="entry name" value="S-adenosyl-L-methionine-dependent methyltransferases"/>
    <property type="match status" value="1"/>
</dbReference>
<keyword evidence="3" id="KW-0489">Methyltransferase</keyword>
<keyword evidence="1" id="KW-0472">Membrane</keyword>
<keyword evidence="3" id="KW-0830">Ubiquinone</keyword>
<gene>
    <name evidence="3" type="ORF">SAMN05216233_13615</name>
</gene>
<feature type="domain" description="Methyltransferase type 11" evidence="2">
    <location>
        <begin position="35"/>
        <end position="119"/>
    </location>
</feature>
<evidence type="ECO:0000313" key="4">
    <source>
        <dbReference type="Proteomes" id="UP000198870"/>
    </source>
</evidence>
<dbReference type="InterPro" id="IPR013216">
    <property type="entry name" value="Methyltransf_11"/>
</dbReference>
<proteinExistence type="predicted"/>
<keyword evidence="1" id="KW-0812">Transmembrane</keyword>
<dbReference type="InterPro" id="IPR029063">
    <property type="entry name" value="SAM-dependent_MTases_sf"/>
</dbReference>
<sequence length="234" mass="27174">MFGIINASAKNFLVQWIVQKEILHFADKYLCGHLIDIGCGGKPYQELLAPYIEKHTGVDHYGTIHDKSHIDLLGTAYEIPVDNSSFDNAICTAVLEHLEEPEQALRECHRVLKPGGHAIYSVPFIWHLHEEPRDFYRYSKYGLKYLFKKAGFELIQIKALSGFWVTFGQLFVYNIYRLNRGPLRYIPVIPCIGIVIQGISYLLDKLDKSEQWTWMYMIIVRKYESERLSNSQTL</sequence>
<keyword evidence="1" id="KW-1133">Transmembrane helix</keyword>
<dbReference type="RefSeq" id="WP_092215825.1">
    <property type="nucleotide sequence ID" value="NZ_FMUX01000036.1"/>
</dbReference>